<dbReference type="VEuPathDB" id="AmoebaDB:NF0027900"/>
<evidence type="ECO:0000256" key="1">
    <source>
        <dbReference type="PROSITE-ProRule" id="PRU00235"/>
    </source>
</evidence>
<comment type="caution">
    <text evidence="3">The sequence shown here is derived from an EMBL/GenBank/DDBJ whole genome shotgun (WGS) entry which is preliminary data.</text>
</comment>
<dbReference type="VEuPathDB" id="AmoebaDB:NfTy_036210"/>
<sequence>MHSQEAHSLFLLGDLKSVNWHVFPSNHVITPEHWMKKCNNKPPSFYDPDQEPFYKIPNDSAYQLKVPLPLSVSVRKVISGRHHTHIITEEGRILSFGSNTHGELCCGQIGPIYNDSCLKGLIQAIGPINQFHIVDGAGGGYHSIFLSSDHRVFSVGLNSSNQCGISLSRTTTTNNPTNLTNNDNIDNNIDSNGNGTTTTTTSDGTISSQSESGNNHDEEEHECISIPCEIPPEHFDHHVVIRVGASNSHSVFLTKSHLVYIAGANSNGSCGGVVSLDRPLLLKFPFGFDPIEVSCGYDDTTILTAQGRAFGCGCSSVGPVYGDSIHGSYTLKTLYGGASNIIGISSGYFCEAYLTSDGTLRNGSNTEINLSDIHNENTSHHASCLQTFISGDYSIYITNEYNEKKKTFGKICKMTDSTDLTGIFSMDDLTRRVGAACQRNCFIIYQYRDEDSFWNVTNHFKLLKKILNLERKPLSDIEIVIEDCVY</sequence>
<dbReference type="Pfam" id="PF13540">
    <property type="entry name" value="RCC1_2"/>
    <property type="match status" value="1"/>
</dbReference>
<reference evidence="3 4" key="1">
    <citation type="journal article" date="2019" name="Sci. Rep.">
        <title>Nanopore sequencing improves the draft genome of the human pathogenic amoeba Naegleria fowleri.</title>
        <authorList>
            <person name="Liechti N."/>
            <person name="Schurch N."/>
            <person name="Bruggmann R."/>
            <person name="Wittwer M."/>
        </authorList>
    </citation>
    <scope>NUCLEOTIDE SEQUENCE [LARGE SCALE GENOMIC DNA]</scope>
    <source>
        <strain evidence="3 4">ATCC 30894</strain>
    </source>
</reference>
<proteinExistence type="predicted"/>
<evidence type="ECO:0000256" key="2">
    <source>
        <dbReference type="SAM" id="MobiDB-lite"/>
    </source>
</evidence>
<keyword evidence="4" id="KW-1185">Reference proteome</keyword>
<dbReference type="OrthoDB" id="16281at2759"/>
<evidence type="ECO:0000313" key="3">
    <source>
        <dbReference type="EMBL" id="KAF0980724.1"/>
    </source>
</evidence>
<dbReference type="PANTHER" id="PTHR45982:SF1">
    <property type="entry name" value="REGULATOR OF CHROMOSOME CONDENSATION"/>
    <property type="match status" value="1"/>
</dbReference>
<dbReference type="VEuPathDB" id="AmoebaDB:FDP41_013207"/>
<feature type="compositionally biased region" description="Low complexity" evidence="2">
    <location>
        <begin position="170"/>
        <end position="208"/>
    </location>
</feature>
<dbReference type="PROSITE" id="PS50012">
    <property type="entry name" value="RCC1_3"/>
    <property type="match status" value="1"/>
</dbReference>
<feature type="repeat" description="RCC1" evidence="1">
    <location>
        <begin position="91"/>
        <end position="149"/>
    </location>
</feature>
<dbReference type="PANTHER" id="PTHR45982">
    <property type="entry name" value="REGULATOR OF CHROMOSOME CONDENSATION"/>
    <property type="match status" value="1"/>
</dbReference>
<accession>A0A6A5C2E6</accession>
<dbReference type="RefSeq" id="XP_044565437.1">
    <property type="nucleotide sequence ID" value="XM_044703812.1"/>
</dbReference>
<feature type="region of interest" description="Disordered" evidence="2">
    <location>
        <begin position="167"/>
        <end position="220"/>
    </location>
</feature>
<organism evidence="3 4">
    <name type="scientific">Naegleria fowleri</name>
    <name type="common">Brain eating amoeba</name>
    <dbReference type="NCBI Taxonomy" id="5763"/>
    <lineage>
        <taxon>Eukaryota</taxon>
        <taxon>Discoba</taxon>
        <taxon>Heterolobosea</taxon>
        <taxon>Tetramitia</taxon>
        <taxon>Eutetramitia</taxon>
        <taxon>Vahlkampfiidae</taxon>
        <taxon>Naegleria</taxon>
    </lineage>
</organism>
<dbReference type="InterPro" id="IPR051553">
    <property type="entry name" value="Ran_GTPase-activating"/>
</dbReference>
<dbReference type="EMBL" id="VFQX01000017">
    <property type="protein sequence ID" value="KAF0980724.1"/>
    <property type="molecule type" value="Genomic_DNA"/>
</dbReference>
<gene>
    <name evidence="3" type="ORF">FDP41_013207</name>
</gene>
<dbReference type="Gene3D" id="2.130.10.30">
    <property type="entry name" value="Regulator of chromosome condensation 1/beta-lactamase-inhibitor protein II"/>
    <property type="match status" value="2"/>
</dbReference>
<dbReference type="GeneID" id="68120422"/>
<protein>
    <submittedName>
        <fullName evidence="3">Uncharacterized protein</fullName>
    </submittedName>
</protein>
<dbReference type="InterPro" id="IPR000408">
    <property type="entry name" value="Reg_chr_condens"/>
</dbReference>
<dbReference type="AlphaFoldDB" id="A0A6A5C2E6"/>
<dbReference type="Proteomes" id="UP000444721">
    <property type="component" value="Unassembled WGS sequence"/>
</dbReference>
<dbReference type="InterPro" id="IPR009091">
    <property type="entry name" value="RCC1/BLIP-II"/>
</dbReference>
<name>A0A6A5C2E6_NAEFO</name>
<dbReference type="SUPFAM" id="SSF50985">
    <property type="entry name" value="RCC1/BLIP-II"/>
    <property type="match status" value="1"/>
</dbReference>
<evidence type="ECO:0000313" key="4">
    <source>
        <dbReference type="Proteomes" id="UP000444721"/>
    </source>
</evidence>